<sequence length="127" mass="14432">MILHKTSDEQLATDFFKYHYHDRGMLKWGGFYLSDHTSALKKMRAAEVAEVALPTQAMAQVSELLFSAWQRQQRVHLQLEQLEGGEQVVSLTGLVIGLADNELGIQTDEQQLVWLVLAMIKHVELLV</sequence>
<keyword evidence="2" id="KW-1185">Reference proteome</keyword>
<evidence type="ECO:0008006" key="3">
    <source>
        <dbReference type="Google" id="ProtNLM"/>
    </source>
</evidence>
<dbReference type="Proteomes" id="UP001596289">
    <property type="component" value="Unassembled WGS sequence"/>
</dbReference>
<dbReference type="RefSeq" id="WP_125552134.1">
    <property type="nucleotide sequence ID" value="NZ_JBHSSL010000046.1"/>
</dbReference>
<dbReference type="EMBL" id="JBHSSL010000046">
    <property type="protein sequence ID" value="MFC6170546.1"/>
    <property type="molecule type" value="Genomic_DNA"/>
</dbReference>
<evidence type="ECO:0000313" key="2">
    <source>
        <dbReference type="Proteomes" id="UP001596289"/>
    </source>
</evidence>
<gene>
    <name evidence="1" type="ORF">ACFQGP_08160</name>
</gene>
<organism evidence="1 2">
    <name type="scientific">Loigolactobacillus jiayinensis</name>
    <dbReference type="NCBI Taxonomy" id="2486016"/>
    <lineage>
        <taxon>Bacteria</taxon>
        <taxon>Bacillati</taxon>
        <taxon>Bacillota</taxon>
        <taxon>Bacilli</taxon>
        <taxon>Lactobacillales</taxon>
        <taxon>Lactobacillaceae</taxon>
        <taxon>Loigolactobacillus</taxon>
    </lineage>
</organism>
<reference evidence="2" key="1">
    <citation type="journal article" date="2019" name="Int. J. Syst. Evol. Microbiol.">
        <title>The Global Catalogue of Microorganisms (GCM) 10K type strain sequencing project: providing services to taxonomists for standard genome sequencing and annotation.</title>
        <authorList>
            <consortium name="The Broad Institute Genomics Platform"/>
            <consortium name="The Broad Institute Genome Sequencing Center for Infectious Disease"/>
            <person name="Wu L."/>
            <person name="Ma J."/>
        </authorList>
    </citation>
    <scope>NUCLEOTIDE SEQUENCE [LARGE SCALE GENOMIC DNA]</scope>
    <source>
        <strain evidence="2">CCM 8904</strain>
    </source>
</reference>
<comment type="caution">
    <text evidence="1">The sequence shown here is derived from an EMBL/GenBank/DDBJ whole genome shotgun (WGS) entry which is preliminary data.</text>
</comment>
<evidence type="ECO:0000313" key="1">
    <source>
        <dbReference type="EMBL" id="MFC6170546.1"/>
    </source>
</evidence>
<accession>A0ABW1RCE6</accession>
<protein>
    <recommendedName>
        <fullName evidence="3">DNA-directed RNA polymerase beta subunit</fullName>
    </recommendedName>
</protein>
<proteinExistence type="predicted"/>
<name>A0ABW1RCE6_9LACO</name>